<feature type="compositionally biased region" description="Basic residues" evidence="2">
    <location>
        <begin position="143"/>
        <end position="158"/>
    </location>
</feature>
<feature type="region of interest" description="Disordered" evidence="2">
    <location>
        <begin position="243"/>
        <end position="263"/>
    </location>
</feature>
<keyword evidence="4" id="KW-1185">Reference proteome</keyword>
<feature type="coiled-coil region" evidence="1">
    <location>
        <begin position="178"/>
        <end position="225"/>
    </location>
</feature>
<feature type="compositionally biased region" description="Basic and acidic residues" evidence="2">
    <location>
        <begin position="420"/>
        <end position="430"/>
    </location>
</feature>
<accession>A0A3R7KWH7</accession>
<dbReference type="GeneID" id="40319299"/>
<sequence length="677" mass="74026">MTEVYKEETLVSSYPASPRPRRQPMASLSTNQRSYSRMSSKGIFGDESPLLLSPLPKYPNRRRSITFADETEATVREERPHYTVSEASNTPGGTPSESPSRRPIIKPASRALPGADAATSAVDASQRHDTTTHAPVVFARSPTPKRGRSNSRQRRNARRQQAELHHGFYDDSFVEEYVLKAKQEIAGEEEERRVEEKLRQQEKERAAAEMRAAQATVKINALQQAKEYLLATANARCVSPACSSVEPRESGTAARPRHHASKRELDLIQQLDDEIEAAEEIAQRRRQRPPAPVKHSMPLVTQLDEAEETGLHKRLRQSTSKKGGRSQPVQVNGQIDTDEDGDPAEEKNRMNKLKRAKLERIVARVIEQQAKRRHGKRSVVVIDWDGAESDELLSDDAEGERGRRESEDAAASQTRVVARSRRETVSKRPSEAAPTLATAPSAASTALGQQKPASAVLHVSVRAPSTRKRNATSASLAPELGEDSLLLEEDQPVLLRRPTARRRVPTRSISCVSTEAGDDAVFEPAVDVSRKPPRRAPAPKATRRGRKPPASATVPALAPHLPPSSVSPSLAAVHGSRSFASARQGSPGNIEPMAAPLPQPVTSRRRGRTASAAARPPAPAFPSDDPMAVFFGASFPSPSKFEEMVLAAGGIPDTRRVGRGQPRQPALVLPDSISRRR</sequence>
<evidence type="ECO:0000256" key="2">
    <source>
        <dbReference type="SAM" id="MobiDB-lite"/>
    </source>
</evidence>
<reference evidence="3 4" key="1">
    <citation type="journal article" date="2018" name="BMC Genomics">
        <title>Genomic comparison of Trypanosoma conorhini and Trypanosoma rangeli to Trypanosoma cruzi strains of high and low virulence.</title>
        <authorList>
            <person name="Bradwell K.R."/>
            <person name="Koparde V.N."/>
            <person name="Matveyev A.V."/>
            <person name="Serrano M.G."/>
            <person name="Alves J.M."/>
            <person name="Parikh H."/>
            <person name="Huang B."/>
            <person name="Lee V."/>
            <person name="Espinosa-Alvarez O."/>
            <person name="Ortiz P.A."/>
            <person name="Costa-Martins A.G."/>
            <person name="Teixeira M.M."/>
            <person name="Buck G.A."/>
        </authorList>
    </citation>
    <scope>NUCLEOTIDE SEQUENCE [LARGE SCALE GENOMIC DNA]</scope>
    <source>
        <strain evidence="3 4">025E</strain>
    </source>
</reference>
<feature type="compositionally biased region" description="Low complexity" evidence="2">
    <location>
        <begin position="432"/>
        <end position="447"/>
    </location>
</feature>
<feature type="compositionally biased region" description="Acidic residues" evidence="2">
    <location>
        <begin position="385"/>
        <end position="398"/>
    </location>
</feature>
<organism evidence="3 4">
    <name type="scientific">Trypanosoma conorhini</name>
    <dbReference type="NCBI Taxonomy" id="83891"/>
    <lineage>
        <taxon>Eukaryota</taxon>
        <taxon>Discoba</taxon>
        <taxon>Euglenozoa</taxon>
        <taxon>Kinetoplastea</taxon>
        <taxon>Metakinetoplastina</taxon>
        <taxon>Trypanosomatida</taxon>
        <taxon>Trypanosomatidae</taxon>
        <taxon>Trypanosoma</taxon>
    </lineage>
</organism>
<dbReference type="RefSeq" id="XP_029227279.1">
    <property type="nucleotide sequence ID" value="XM_029372581.1"/>
</dbReference>
<feature type="compositionally biased region" description="Acidic residues" evidence="2">
    <location>
        <begin position="480"/>
        <end position="491"/>
    </location>
</feature>
<dbReference type="OrthoDB" id="273594at2759"/>
<evidence type="ECO:0000313" key="4">
    <source>
        <dbReference type="Proteomes" id="UP000284403"/>
    </source>
</evidence>
<feature type="region of interest" description="Disordered" evidence="2">
    <location>
        <begin position="652"/>
        <end position="677"/>
    </location>
</feature>
<dbReference type="EMBL" id="MKKU01000349">
    <property type="protein sequence ID" value="RNF14817.1"/>
    <property type="molecule type" value="Genomic_DNA"/>
</dbReference>
<comment type="caution">
    <text evidence="3">The sequence shown here is derived from an EMBL/GenBank/DDBJ whole genome shotgun (WGS) entry which is preliminary data.</text>
</comment>
<protein>
    <submittedName>
        <fullName evidence="3">Putative mucin-associated surface protein (MASP)</fullName>
    </submittedName>
</protein>
<keyword evidence="1" id="KW-0175">Coiled coil</keyword>
<feature type="region of interest" description="Disordered" evidence="2">
    <location>
        <begin position="1"/>
        <end position="166"/>
    </location>
</feature>
<feature type="compositionally biased region" description="Polar residues" evidence="2">
    <location>
        <begin position="317"/>
        <end position="335"/>
    </location>
</feature>
<feature type="compositionally biased region" description="Polar residues" evidence="2">
    <location>
        <begin position="26"/>
        <end position="39"/>
    </location>
</feature>
<name>A0A3R7KWH7_9TRYP</name>
<feature type="compositionally biased region" description="Low complexity" evidence="2">
    <location>
        <begin position="609"/>
        <end position="626"/>
    </location>
</feature>
<feature type="compositionally biased region" description="Low complexity" evidence="2">
    <location>
        <begin position="548"/>
        <end position="574"/>
    </location>
</feature>
<feature type="region of interest" description="Disordered" evidence="2">
    <location>
        <begin position="281"/>
        <end position="354"/>
    </location>
</feature>
<dbReference type="Proteomes" id="UP000284403">
    <property type="component" value="Unassembled WGS sequence"/>
</dbReference>
<dbReference type="AlphaFoldDB" id="A0A3R7KWH7"/>
<feature type="region of interest" description="Disordered" evidence="2">
    <location>
        <begin position="369"/>
        <end position="626"/>
    </location>
</feature>
<proteinExistence type="predicted"/>
<evidence type="ECO:0000313" key="3">
    <source>
        <dbReference type="EMBL" id="RNF14817.1"/>
    </source>
</evidence>
<gene>
    <name evidence="3" type="ORF">Tco025E_05688</name>
</gene>
<feature type="compositionally biased region" description="Polar residues" evidence="2">
    <location>
        <begin position="578"/>
        <end position="587"/>
    </location>
</feature>
<evidence type="ECO:0000256" key="1">
    <source>
        <dbReference type="SAM" id="Coils"/>
    </source>
</evidence>
<feature type="compositionally biased region" description="Polar residues" evidence="2">
    <location>
        <begin position="85"/>
        <end position="98"/>
    </location>
</feature>